<dbReference type="SUPFAM" id="SSF51161">
    <property type="entry name" value="Trimeric LpxA-like enzymes"/>
    <property type="match status" value="1"/>
</dbReference>
<name>A0A5C5FVY8_9BASI</name>
<dbReference type="InterPro" id="IPR001451">
    <property type="entry name" value="Hexapep"/>
</dbReference>
<keyword evidence="2" id="KW-0808">Transferase</keyword>
<reference evidence="4 5" key="1">
    <citation type="submission" date="2019-03" db="EMBL/GenBank/DDBJ databases">
        <title>Rhodosporidium diobovatum UCD-FST 08-225 genome sequencing, assembly, and annotation.</title>
        <authorList>
            <person name="Fakankun I.U."/>
            <person name="Fristensky B."/>
            <person name="Levin D.B."/>
        </authorList>
    </citation>
    <scope>NUCLEOTIDE SEQUENCE [LARGE SCALE GENOMIC DNA]</scope>
    <source>
        <strain evidence="4 5">UCD-FST 08-225</strain>
    </source>
</reference>
<dbReference type="OrthoDB" id="25818at2759"/>
<feature type="region of interest" description="Disordered" evidence="3">
    <location>
        <begin position="64"/>
        <end position="101"/>
    </location>
</feature>
<evidence type="ECO:0000256" key="3">
    <source>
        <dbReference type="SAM" id="MobiDB-lite"/>
    </source>
</evidence>
<dbReference type="EMBL" id="SOZI01000064">
    <property type="protein sequence ID" value="TNY20519.1"/>
    <property type="molecule type" value="Genomic_DNA"/>
</dbReference>
<dbReference type="Gene3D" id="2.160.10.10">
    <property type="entry name" value="Hexapeptide repeat proteins"/>
    <property type="match status" value="1"/>
</dbReference>
<dbReference type="InterPro" id="IPR051159">
    <property type="entry name" value="Hexapeptide_acetyltransf"/>
</dbReference>
<dbReference type="Proteomes" id="UP000311382">
    <property type="component" value="Unassembled WGS sequence"/>
</dbReference>
<dbReference type="AlphaFoldDB" id="A0A5C5FVY8"/>
<evidence type="ECO:0000313" key="5">
    <source>
        <dbReference type="Proteomes" id="UP000311382"/>
    </source>
</evidence>
<dbReference type="GO" id="GO:0008374">
    <property type="term" value="F:O-acyltransferase activity"/>
    <property type="evidence" value="ECO:0007669"/>
    <property type="project" value="TreeGrafter"/>
</dbReference>
<evidence type="ECO:0000256" key="1">
    <source>
        <dbReference type="ARBA" id="ARBA00007274"/>
    </source>
</evidence>
<dbReference type="InterPro" id="IPR011004">
    <property type="entry name" value="Trimer_LpxA-like_sf"/>
</dbReference>
<protein>
    <submittedName>
        <fullName evidence="4">Uncharacterized protein</fullName>
    </submittedName>
</protein>
<gene>
    <name evidence="4" type="ORF">DMC30DRAFT_247061</name>
</gene>
<evidence type="ECO:0000313" key="4">
    <source>
        <dbReference type="EMBL" id="TNY20519.1"/>
    </source>
</evidence>
<dbReference type="PANTHER" id="PTHR23416">
    <property type="entry name" value="SIALIC ACID SYNTHASE-RELATED"/>
    <property type="match status" value="1"/>
</dbReference>
<evidence type="ECO:0000256" key="2">
    <source>
        <dbReference type="ARBA" id="ARBA00022679"/>
    </source>
</evidence>
<sequence length="152" mass="16205">MGAPIEIGDDCWLAASVVVLPGVKIGRGSTIGAGSVVTKVRGAVLLPCRCAREPAARAIFSSALTSPRSRTEHPALYRRCRQPRSRDQEGRERVGDGLLQGAPRGGMVPACSRGQVGFEALFHPTSSAWARRSLDRHCKSGLVQTFRTAAPL</sequence>
<dbReference type="STRING" id="5288.A0A5C5FVY8"/>
<accession>A0A5C5FVY8</accession>
<keyword evidence="5" id="KW-1185">Reference proteome</keyword>
<comment type="caution">
    <text evidence="4">The sequence shown here is derived from an EMBL/GenBank/DDBJ whole genome shotgun (WGS) entry which is preliminary data.</text>
</comment>
<dbReference type="Pfam" id="PF00132">
    <property type="entry name" value="Hexapep"/>
    <property type="match status" value="1"/>
</dbReference>
<feature type="compositionally biased region" description="Basic and acidic residues" evidence="3">
    <location>
        <begin position="84"/>
        <end position="95"/>
    </location>
</feature>
<proteinExistence type="inferred from homology"/>
<organism evidence="4 5">
    <name type="scientific">Rhodotorula diobovata</name>
    <dbReference type="NCBI Taxonomy" id="5288"/>
    <lineage>
        <taxon>Eukaryota</taxon>
        <taxon>Fungi</taxon>
        <taxon>Dikarya</taxon>
        <taxon>Basidiomycota</taxon>
        <taxon>Pucciniomycotina</taxon>
        <taxon>Microbotryomycetes</taxon>
        <taxon>Sporidiobolales</taxon>
        <taxon>Sporidiobolaceae</taxon>
        <taxon>Rhodotorula</taxon>
    </lineage>
</organism>
<comment type="similarity">
    <text evidence="1">Belongs to the transferase hexapeptide repeat family.</text>
</comment>
<dbReference type="PANTHER" id="PTHR23416:SF23">
    <property type="entry name" value="ACETYLTRANSFERASE C18B11.09C-RELATED"/>
    <property type="match status" value="1"/>
</dbReference>